<gene>
    <name evidence="1" type="ORF">ONB1V03_LOCUS18564</name>
</gene>
<dbReference type="EMBL" id="CAJPVJ010025901">
    <property type="protein sequence ID" value="CAG2179140.1"/>
    <property type="molecule type" value="Genomic_DNA"/>
</dbReference>
<dbReference type="Proteomes" id="UP000728032">
    <property type="component" value="Unassembled WGS sequence"/>
</dbReference>
<evidence type="ECO:0000313" key="1">
    <source>
        <dbReference type="EMBL" id="CAD7662004.1"/>
    </source>
</evidence>
<protein>
    <submittedName>
        <fullName evidence="1">Uncharacterized protein</fullName>
    </submittedName>
</protein>
<dbReference type="EMBL" id="OC940726">
    <property type="protein sequence ID" value="CAD7662004.1"/>
    <property type="molecule type" value="Genomic_DNA"/>
</dbReference>
<accession>A0A7R9ML95</accession>
<sequence length="156" mass="17301">MYKNTTLLYSIIMTNNNGTGCLSTSSARQMDSTIRLHQDHVVITIPHPTDTTMGNYSCQFNYLDITHNSQLIYSSLLNICNKKSCTRLHIRQGTISPYTGKQDYNHDNYTYYESCVYSTNGSAQVTLVTADSTNGSAKVTLVTAVFSACLLMLALT</sequence>
<proteinExistence type="predicted"/>
<keyword evidence="2" id="KW-1185">Reference proteome</keyword>
<evidence type="ECO:0000313" key="2">
    <source>
        <dbReference type="Proteomes" id="UP000728032"/>
    </source>
</evidence>
<name>A0A7R9ML95_9ACAR</name>
<organism evidence="1">
    <name type="scientific">Oppiella nova</name>
    <dbReference type="NCBI Taxonomy" id="334625"/>
    <lineage>
        <taxon>Eukaryota</taxon>
        <taxon>Metazoa</taxon>
        <taxon>Ecdysozoa</taxon>
        <taxon>Arthropoda</taxon>
        <taxon>Chelicerata</taxon>
        <taxon>Arachnida</taxon>
        <taxon>Acari</taxon>
        <taxon>Acariformes</taxon>
        <taxon>Sarcoptiformes</taxon>
        <taxon>Oribatida</taxon>
        <taxon>Brachypylina</taxon>
        <taxon>Oppioidea</taxon>
        <taxon>Oppiidae</taxon>
        <taxon>Oppiella</taxon>
    </lineage>
</organism>
<reference evidence="1" key="1">
    <citation type="submission" date="2020-11" db="EMBL/GenBank/DDBJ databases">
        <authorList>
            <person name="Tran Van P."/>
        </authorList>
    </citation>
    <scope>NUCLEOTIDE SEQUENCE</scope>
</reference>
<dbReference type="AlphaFoldDB" id="A0A7R9ML95"/>